<dbReference type="EC" id="2.7.7.3" evidence="4"/>
<dbReference type="OrthoDB" id="330671at2759"/>
<dbReference type="PROSITE" id="PS51219">
    <property type="entry name" value="DPCK"/>
    <property type="match status" value="1"/>
</dbReference>
<dbReference type="SUPFAM" id="SSF52374">
    <property type="entry name" value="Nucleotidylyl transferase"/>
    <property type="match status" value="1"/>
</dbReference>
<dbReference type="HAMAP" id="MF_00376">
    <property type="entry name" value="Dephospho_CoA_kinase"/>
    <property type="match status" value="1"/>
</dbReference>
<evidence type="ECO:0000256" key="2">
    <source>
        <dbReference type="ARBA" id="ARBA00004496"/>
    </source>
</evidence>
<dbReference type="CDD" id="cd02022">
    <property type="entry name" value="DPCK"/>
    <property type="match status" value="1"/>
</dbReference>
<name>A0A7M7MKV8_APIME</name>
<evidence type="ECO:0000256" key="9">
    <source>
        <dbReference type="ARBA" id="ARBA00022741"/>
    </source>
</evidence>
<dbReference type="InterPro" id="IPR027417">
    <property type="entry name" value="P-loop_NTPase"/>
</dbReference>
<evidence type="ECO:0000256" key="11">
    <source>
        <dbReference type="ARBA" id="ARBA00022840"/>
    </source>
</evidence>
<keyword evidence="13" id="KW-0511">Multifunctional enzyme</keyword>
<evidence type="ECO:0000256" key="19">
    <source>
        <dbReference type="ARBA" id="ARBA00061673"/>
    </source>
</evidence>
<feature type="domain" description="Cytidyltransferase-like" evidence="22">
    <location>
        <begin position="185"/>
        <end position="327"/>
    </location>
</feature>
<keyword evidence="9" id="KW-0547">Nucleotide-binding</keyword>
<dbReference type="NCBIfam" id="TIGR00152">
    <property type="entry name" value="dephospho-CoA kinase"/>
    <property type="match status" value="1"/>
</dbReference>
<dbReference type="Proteomes" id="UP000005203">
    <property type="component" value="Linkage group LG7"/>
</dbReference>
<evidence type="ECO:0000256" key="4">
    <source>
        <dbReference type="ARBA" id="ARBA00012392"/>
    </source>
</evidence>
<evidence type="ECO:0000256" key="20">
    <source>
        <dbReference type="ARBA" id="ARBA00066359"/>
    </source>
</evidence>
<dbReference type="Gene3D" id="3.40.50.300">
    <property type="entry name" value="P-loop containing nucleotide triphosphate hydrolases"/>
    <property type="match status" value="1"/>
</dbReference>
<evidence type="ECO:0000256" key="14">
    <source>
        <dbReference type="ARBA" id="ARBA00051310"/>
    </source>
</evidence>
<evidence type="ECO:0000313" key="25">
    <source>
        <dbReference type="RefSeq" id="XP_026297500.1"/>
    </source>
</evidence>
<dbReference type="PANTHER" id="PTHR10695">
    <property type="entry name" value="DEPHOSPHO-COA KINASE-RELATED"/>
    <property type="match status" value="1"/>
</dbReference>
<keyword evidence="24" id="KW-1185">Reference proteome</keyword>
<dbReference type="Gene3D" id="3.40.50.620">
    <property type="entry name" value="HUPs"/>
    <property type="match status" value="1"/>
</dbReference>
<dbReference type="PANTHER" id="PTHR10695:SF46">
    <property type="entry name" value="BIFUNCTIONAL COENZYME A SYNTHASE-RELATED"/>
    <property type="match status" value="1"/>
</dbReference>
<dbReference type="GO" id="GO:0015937">
    <property type="term" value="P:coenzyme A biosynthetic process"/>
    <property type="evidence" value="ECO:0007669"/>
    <property type="project" value="InterPro"/>
</dbReference>
<comment type="catalytic activity">
    <reaction evidence="14">
        <text>(R)-4'-phosphopantetheine + ATP + H(+) = 3'-dephospho-CoA + diphosphate</text>
        <dbReference type="Rhea" id="RHEA:19801"/>
        <dbReference type="ChEBI" id="CHEBI:15378"/>
        <dbReference type="ChEBI" id="CHEBI:30616"/>
        <dbReference type="ChEBI" id="CHEBI:33019"/>
        <dbReference type="ChEBI" id="CHEBI:57328"/>
        <dbReference type="ChEBI" id="CHEBI:61723"/>
        <dbReference type="EC" id="2.7.7.3"/>
    </reaction>
    <physiologicalReaction direction="left-to-right" evidence="14">
        <dbReference type="Rhea" id="RHEA:19802"/>
    </physiologicalReaction>
</comment>
<keyword evidence="11" id="KW-0067">ATP-binding</keyword>
<dbReference type="GeneID" id="552104"/>
<keyword evidence="10" id="KW-0418">Kinase</keyword>
<dbReference type="SUPFAM" id="SSF52540">
    <property type="entry name" value="P-loop containing nucleoside triphosphate hydrolases"/>
    <property type="match status" value="1"/>
</dbReference>
<dbReference type="RefSeq" id="XP_026297500.1">
    <property type="nucleotide sequence ID" value="XM_026441715.1"/>
</dbReference>
<dbReference type="Pfam" id="PF01121">
    <property type="entry name" value="CoaE"/>
    <property type="match status" value="1"/>
</dbReference>
<dbReference type="InterPro" id="IPR004821">
    <property type="entry name" value="Cyt_trans-like"/>
</dbReference>
<keyword evidence="12" id="KW-0496">Mitochondrion</keyword>
<evidence type="ECO:0000256" key="18">
    <source>
        <dbReference type="ARBA" id="ARBA00060696"/>
    </source>
</evidence>
<dbReference type="AlphaFoldDB" id="A0A7M7MKV8"/>
<comment type="catalytic activity">
    <reaction evidence="15">
        <text>3'-dephospho-CoA + ATP = ADP + CoA + H(+)</text>
        <dbReference type="Rhea" id="RHEA:18245"/>
        <dbReference type="ChEBI" id="CHEBI:15378"/>
        <dbReference type="ChEBI" id="CHEBI:30616"/>
        <dbReference type="ChEBI" id="CHEBI:57287"/>
        <dbReference type="ChEBI" id="CHEBI:57328"/>
        <dbReference type="ChEBI" id="CHEBI:456216"/>
        <dbReference type="EC" id="2.7.1.24"/>
    </reaction>
    <physiologicalReaction direction="left-to-right" evidence="15">
        <dbReference type="Rhea" id="RHEA:18246"/>
    </physiologicalReaction>
</comment>
<comment type="pathway">
    <text evidence="18">Cofactor biosynthesis; coenzyme A biosynthesis; CoA from (R)-pantothenate: step 5/5.</text>
</comment>
<dbReference type="FunFam" id="3.40.50.620:FF:000089">
    <property type="entry name" value="Bifunctional coenzyme A synthase"/>
    <property type="match status" value="1"/>
</dbReference>
<keyword evidence="8" id="KW-0548">Nucleotidyltransferase</keyword>
<reference evidence="25" key="2">
    <citation type="submission" date="2025-04" db="UniProtKB">
        <authorList>
            <consortium name="RefSeq"/>
        </authorList>
    </citation>
    <scope>IDENTIFICATION</scope>
    <source>
        <strain evidence="25">DH4</strain>
        <tissue evidence="25">Whole body</tissue>
    </source>
</reference>
<evidence type="ECO:0000256" key="16">
    <source>
        <dbReference type="ARBA" id="ARBA00059677"/>
    </source>
</evidence>
<dbReference type="Pfam" id="PF01467">
    <property type="entry name" value="CTP_transf_like"/>
    <property type="match status" value="1"/>
</dbReference>
<keyword evidence="6" id="KW-0597">Phosphoprotein</keyword>
<dbReference type="FunFam" id="3.40.50.300:FF:000899">
    <property type="entry name" value="Bifunctional coenzyme A synthase"/>
    <property type="match status" value="1"/>
</dbReference>
<comment type="function">
    <text evidence="16">Bifunctional enzyme that catalyzes the fourth and fifth sequential steps of CoA biosynthetic pathway. The fourth reaction is catalyzed by the phosphopantetheine adenylyltransferase, coded by the coaD domain; the fifth reaction is catalyzed by the dephospho-CoA kinase, coded by the coaE domain. May act as a point of CoA biosynthesis regulation.</text>
</comment>
<dbReference type="EnsemblMetazoa" id="XM_026441715">
    <property type="protein sequence ID" value="XP_026297500"/>
    <property type="gene ID" value="LOC552104"/>
</dbReference>
<dbReference type="KEGG" id="ame:552104"/>
<evidence type="ECO:0000256" key="21">
    <source>
        <dbReference type="ARBA" id="ARBA00067394"/>
    </source>
</evidence>
<dbReference type="InterPro" id="IPR001977">
    <property type="entry name" value="Depp_CoAkinase"/>
</dbReference>
<reference evidence="23" key="1">
    <citation type="submission" date="2021-01" db="UniProtKB">
        <authorList>
            <consortium name="EnsemblMetazoa"/>
        </authorList>
    </citation>
    <scope>IDENTIFICATION</scope>
    <source>
        <strain evidence="23">DH4</strain>
    </source>
</reference>
<evidence type="ECO:0000313" key="24">
    <source>
        <dbReference type="Proteomes" id="UP000005203"/>
    </source>
</evidence>
<evidence type="ECO:0000256" key="7">
    <source>
        <dbReference type="ARBA" id="ARBA00022679"/>
    </source>
</evidence>
<evidence type="ECO:0000256" key="12">
    <source>
        <dbReference type="ARBA" id="ARBA00023128"/>
    </source>
</evidence>
<dbReference type="GO" id="GO:0005524">
    <property type="term" value="F:ATP binding"/>
    <property type="evidence" value="ECO:0007669"/>
    <property type="project" value="UniProtKB-KW"/>
</dbReference>
<evidence type="ECO:0000256" key="8">
    <source>
        <dbReference type="ARBA" id="ARBA00022695"/>
    </source>
</evidence>
<evidence type="ECO:0000259" key="22">
    <source>
        <dbReference type="Pfam" id="PF01467"/>
    </source>
</evidence>
<comment type="subcellular location">
    <subcellularLocation>
        <location evidence="2">Cytoplasm</location>
    </subcellularLocation>
    <subcellularLocation>
        <location evidence="1">Mitochondrion matrix</location>
    </subcellularLocation>
</comment>
<keyword evidence="7" id="KW-0808">Transferase</keyword>
<sequence>MEKTGLLVLTNPARITQLLPIIKKHVSETLYIQYLPCKNIFSEILHIDYTWGINRFAQAISNIYIYTSSISDQLDIRVLLTSIKERHIRLHTKKHVEIVIFDQNCSKSQADKFIERYLFSSFITCVIPTDDLELEKTKKYPLNFHGLYFDVNEKKNDKNDVNEKKNDKYDVNEKKNDKKTYKNVVLGGTFDRIHNGHKIFLSEALLRCTEKLTIGVTDQSMLSGKLLWELIEPCSIRMFNLEEFLKDIDSTIKYEIVAINDLYGPTKYDSTFEMIVVSEETKNGADKINELRVKKNLNKLDIHIIKIITDEDHKEHEENKISSSNQRIRLLGTKLYAPRIENKPLKPYIIGLTGGIASGKSSVAEKLKKLGAALVNCDKIAHDLYLPGNKCFNEIVNSFDSTILKSDGFIDRKVLGHIVFNDKKQLNKLNEILWPMILEEAKKQIHDFNRKGFDIIVMEAAVLIQAKWQHECHEIWTCIIPQKEAIQRIMERNTLTETDAKLRVQAQLNNKDQVDEANVVICTLWSHEITEGQVQKAWNETMAFLNNQQKN</sequence>
<evidence type="ECO:0000256" key="5">
    <source>
        <dbReference type="ARBA" id="ARBA00022490"/>
    </source>
</evidence>
<dbReference type="CDD" id="cd02164">
    <property type="entry name" value="PPAT_CoAS"/>
    <property type="match status" value="1"/>
</dbReference>
<dbReference type="EC" id="2.7.1.24" evidence="20"/>
<evidence type="ECO:0000256" key="6">
    <source>
        <dbReference type="ARBA" id="ARBA00022553"/>
    </source>
</evidence>
<comment type="pathway">
    <text evidence="17">Cofactor biosynthesis; coenzyme A biosynthesis; CoA from (R)-pantothenate: step 4/5.</text>
</comment>
<evidence type="ECO:0000256" key="3">
    <source>
        <dbReference type="ARBA" id="ARBA00011245"/>
    </source>
</evidence>
<accession>A0A7M7MKV8</accession>
<comment type="subunit">
    <text evidence="3">Monomer.</text>
</comment>
<dbReference type="GO" id="GO:0004595">
    <property type="term" value="F:pantetheine-phosphate adenylyltransferase activity"/>
    <property type="evidence" value="ECO:0007669"/>
    <property type="project" value="UniProtKB-EC"/>
</dbReference>
<protein>
    <recommendedName>
        <fullName evidence="21">Bifunctional coenzyme A synthase</fullName>
        <ecNumber evidence="20">2.7.1.24</ecNumber>
        <ecNumber evidence="4">2.7.7.3</ecNumber>
    </recommendedName>
</protein>
<dbReference type="GO" id="GO:0004140">
    <property type="term" value="F:dephospho-CoA kinase activity"/>
    <property type="evidence" value="ECO:0007669"/>
    <property type="project" value="UniProtKB-EC"/>
</dbReference>
<evidence type="ECO:0000256" key="10">
    <source>
        <dbReference type="ARBA" id="ARBA00022777"/>
    </source>
</evidence>
<gene>
    <name evidence="25" type="primary">LOC552104</name>
</gene>
<dbReference type="NCBIfam" id="NF001985">
    <property type="entry name" value="PRK00777.1"/>
    <property type="match status" value="1"/>
</dbReference>
<evidence type="ECO:0000256" key="1">
    <source>
        <dbReference type="ARBA" id="ARBA00004305"/>
    </source>
</evidence>
<proteinExistence type="inferred from homology"/>
<accession>A0A8B8H0I7</accession>
<evidence type="ECO:0000256" key="15">
    <source>
        <dbReference type="ARBA" id="ARBA00051912"/>
    </source>
</evidence>
<dbReference type="GO" id="GO:0005759">
    <property type="term" value="C:mitochondrial matrix"/>
    <property type="evidence" value="ECO:0007669"/>
    <property type="project" value="UniProtKB-SubCell"/>
</dbReference>
<evidence type="ECO:0000256" key="13">
    <source>
        <dbReference type="ARBA" id="ARBA00023268"/>
    </source>
</evidence>
<evidence type="ECO:0000313" key="23">
    <source>
        <dbReference type="EnsemblMetazoa" id="XP_026297500"/>
    </source>
</evidence>
<dbReference type="InterPro" id="IPR014729">
    <property type="entry name" value="Rossmann-like_a/b/a_fold"/>
</dbReference>
<organism evidence="23">
    <name type="scientific">Apis mellifera</name>
    <name type="common">Honeybee</name>
    <dbReference type="NCBI Taxonomy" id="7460"/>
    <lineage>
        <taxon>Eukaryota</taxon>
        <taxon>Metazoa</taxon>
        <taxon>Ecdysozoa</taxon>
        <taxon>Arthropoda</taxon>
        <taxon>Hexapoda</taxon>
        <taxon>Insecta</taxon>
        <taxon>Pterygota</taxon>
        <taxon>Neoptera</taxon>
        <taxon>Endopterygota</taxon>
        <taxon>Hymenoptera</taxon>
        <taxon>Apocrita</taxon>
        <taxon>Aculeata</taxon>
        <taxon>Apoidea</taxon>
        <taxon>Anthophila</taxon>
        <taxon>Apidae</taxon>
        <taxon>Apis</taxon>
    </lineage>
</organism>
<keyword evidence="5" id="KW-0963">Cytoplasm</keyword>
<comment type="similarity">
    <text evidence="19">In the central section; belongs to the eukaryotic CoaD family.</text>
</comment>
<evidence type="ECO:0000256" key="17">
    <source>
        <dbReference type="ARBA" id="ARBA00060565"/>
    </source>
</evidence>
<dbReference type="CTD" id="38647"/>